<dbReference type="PANTHER" id="PTHR30455">
    <property type="entry name" value="TRANSCRIPTIONAL REPRESSOR NRDR"/>
    <property type="match status" value="1"/>
</dbReference>
<gene>
    <name evidence="9" type="primary">nrdR</name>
    <name evidence="11" type="ORF">HYPDE_33003</name>
</gene>
<dbReference type="PANTHER" id="PTHR30455:SF2">
    <property type="entry name" value="TRANSCRIPTIONAL REPRESSOR NRDR"/>
    <property type="match status" value="1"/>
</dbReference>
<organism evidence="11 12">
    <name type="scientific">Hyphomicrobium denitrificans 1NES1</name>
    <dbReference type="NCBI Taxonomy" id="670307"/>
    <lineage>
        <taxon>Bacteria</taxon>
        <taxon>Pseudomonadati</taxon>
        <taxon>Pseudomonadota</taxon>
        <taxon>Alphaproteobacteria</taxon>
        <taxon>Hyphomicrobiales</taxon>
        <taxon>Hyphomicrobiaceae</taxon>
        <taxon>Hyphomicrobium</taxon>
    </lineage>
</organism>
<keyword evidence="8 9" id="KW-0804">Transcription</keyword>
<name>N0B5H7_9HYPH</name>
<keyword evidence="2 9" id="KW-0547">Nucleotide-binding</keyword>
<evidence type="ECO:0000256" key="5">
    <source>
        <dbReference type="ARBA" id="ARBA00022840"/>
    </source>
</evidence>
<evidence type="ECO:0000256" key="3">
    <source>
        <dbReference type="ARBA" id="ARBA00022771"/>
    </source>
</evidence>
<protein>
    <recommendedName>
        <fullName evidence="9">Transcriptional repressor NrdR</fullName>
    </recommendedName>
</protein>
<dbReference type="InterPro" id="IPR055173">
    <property type="entry name" value="NrdR-like_N"/>
</dbReference>
<evidence type="ECO:0000256" key="1">
    <source>
        <dbReference type="ARBA" id="ARBA00022491"/>
    </source>
</evidence>
<dbReference type="Proteomes" id="UP000005952">
    <property type="component" value="Chromosome"/>
</dbReference>
<dbReference type="GO" id="GO:0008270">
    <property type="term" value="F:zinc ion binding"/>
    <property type="evidence" value="ECO:0007669"/>
    <property type="project" value="UniProtKB-UniRule"/>
</dbReference>
<dbReference type="KEGG" id="hdt:HYPDE_33003"/>
<dbReference type="Pfam" id="PF22811">
    <property type="entry name" value="Zn_ribbon_NrdR"/>
    <property type="match status" value="1"/>
</dbReference>
<dbReference type="GO" id="GO:0005524">
    <property type="term" value="F:ATP binding"/>
    <property type="evidence" value="ECO:0007669"/>
    <property type="project" value="UniProtKB-UniRule"/>
</dbReference>
<keyword evidence="12" id="KW-1185">Reference proteome</keyword>
<evidence type="ECO:0000313" key="11">
    <source>
        <dbReference type="EMBL" id="AGK58273.1"/>
    </source>
</evidence>
<dbReference type="HOGENOM" id="CLU_108412_0_1_5"/>
<evidence type="ECO:0000256" key="9">
    <source>
        <dbReference type="HAMAP-Rule" id="MF_00440"/>
    </source>
</evidence>
<keyword evidence="1 9" id="KW-0678">Repressor</keyword>
<dbReference type="HAMAP" id="MF_00440">
    <property type="entry name" value="NrdR"/>
    <property type="match status" value="1"/>
</dbReference>
<dbReference type="Pfam" id="PF03477">
    <property type="entry name" value="ATP-cone"/>
    <property type="match status" value="1"/>
</dbReference>
<evidence type="ECO:0000256" key="8">
    <source>
        <dbReference type="ARBA" id="ARBA00023163"/>
    </source>
</evidence>
<comment type="function">
    <text evidence="9">Negatively regulates transcription of bacterial ribonucleotide reductase nrd genes and operons by binding to NrdR-boxes.</text>
</comment>
<evidence type="ECO:0000256" key="7">
    <source>
        <dbReference type="ARBA" id="ARBA00023125"/>
    </source>
</evidence>
<keyword evidence="4 9" id="KW-0862">Zinc</keyword>
<evidence type="ECO:0000256" key="4">
    <source>
        <dbReference type="ARBA" id="ARBA00022833"/>
    </source>
</evidence>
<dbReference type="AlphaFoldDB" id="N0B5H7"/>
<dbReference type="GO" id="GO:0045892">
    <property type="term" value="P:negative regulation of DNA-templated transcription"/>
    <property type="evidence" value="ECO:0007669"/>
    <property type="project" value="UniProtKB-UniRule"/>
</dbReference>
<comment type="similarity">
    <text evidence="9">Belongs to the NrdR family.</text>
</comment>
<dbReference type="PROSITE" id="PS51161">
    <property type="entry name" value="ATP_CONE"/>
    <property type="match status" value="1"/>
</dbReference>
<feature type="domain" description="ATP-cone" evidence="10">
    <location>
        <begin position="88"/>
        <end position="178"/>
    </location>
</feature>
<dbReference type="STRING" id="670307.HYPDE_33003"/>
<keyword evidence="7 9" id="KW-0238">DNA-binding</keyword>
<accession>N0B5H7</accession>
<evidence type="ECO:0000259" key="10">
    <source>
        <dbReference type="PROSITE" id="PS51161"/>
    </source>
</evidence>
<keyword evidence="5 9" id="KW-0067">ATP-binding</keyword>
<evidence type="ECO:0000256" key="2">
    <source>
        <dbReference type="ARBA" id="ARBA00022741"/>
    </source>
</evidence>
<dbReference type="InterPro" id="IPR005144">
    <property type="entry name" value="ATP-cone_dom"/>
</dbReference>
<dbReference type="InterPro" id="IPR003796">
    <property type="entry name" value="RNR_NrdR-like"/>
</dbReference>
<sequence>MGRHGQFAHANLVHKRASVKDNAQPACYTIQARKRGAIRMRCPFCGSEDSQVKDSRPSDENAAIRRRRVCSDCGGRFTTFERVQLRELTVVKRSGRKVLFDRDKLSKSISVALRKRPIEPERIDRLVSGLVRQLESSGETEITSAEIGELVMAALRELDPVAYVRFASVYRDFRDAADFHAVLRELAADTLDPLDSDERFGSGRDEAAIQKKH</sequence>
<keyword evidence="3 9" id="KW-0863">Zinc-finger</keyword>
<reference evidence="11 12" key="1">
    <citation type="journal article" date="2013" name="Genome Announc.">
        <title>Genome sequences for three denitrifying bacterial strains isolated from a uranium- and nitrate-contaminated subsurface environment.</title>
        <authorList>
            <person name="Venkatramanan R."/>
            <person name="Prakash O."/>
            <person name="Woyke T."/>
            <person name="Chain P."/>
            <person name="Goodwin L.A."/>
            <person name="Watson D."/>
            <person name="Brooks S."/>
            <person name="Kostka J.E."/>
            <person name="Green S.J."/>
        </authorList>
    </citation>
    <scope>NUCLEOTIDE SEQUENCE [LARGE SCALE GENOMIC DNA]</scope>
    <source>
        <strain evidence="11 12">1NES1</strain>
    </source>
</reference>
<proteinExistence type="inferred from homology"/>
<dbReference type="EMBL" id="CP005587">
    <property type="protein sequence ID" value="AGK58273.1"/>
    <property type="molecule type" value="Genomic_DNA"/>
</dbReference>
<comment type="cofactor">
    <cofactor evidence="9">
        <name>Zn(2+)</name>
        <dbReference type="ChEBI" id="CHEBI:29105"/>
    </cofactor>
    <text evidence="9">Binds 1 zinc ion.</text>
</comment>
<dbReference type="eggNOG" id="COG1327">
    <property type="taxonomic scope" value="Bacteria"/>
</dbReference>
<keyword evidence="6 9" id="KW-0805">Transcription regulation</keyword>
<evidence type="ECO:0000256" key="6">
    <source>
        <dbReference type="ARBA" id="ARBA00023015"/>
    </source>
</evidence>
<keyword evidence="9" id="KW-0479">Metal-binding</keyword>
<dbReference type="NCBIfam" id="TIGR00244">
    <property type="entry name" value="transcriptional regulator NrdR"/>
    <property type="match status" value="1"/>
</dbReference>
<evidence type="ECO:0000313" key="12">
    <source>
        <dbReference type="Proteomes" id="UP000005952"/>
    </source>
</evidence>
<dbReference type="GO" id="GO:0003677">
    <property type="term" value="F:DNA binding"/>
    <property type="evidence" value="ECO:0007669"/>
    <property type="project" value="UniProtKB-KW"/>
</dbReference>
<feature type="zinc finger region" evidence="9">
    <location>
        <begin position="42"/>
        <end position="73"/>
    </location>
</feature>